<dbReference type="Proteomes" id="UP000076858">
    <property type="component" value="Unassembled WGS sequence"/>
</dbReference>
<comment type="caution">
    <text evidence="1">The sequence shown here is derived from an EMBL/GenBank/DDBJ whole genome shotgun (WGS) entry which is preliminary data.</text>
</comment>
<evidence type="ECO:0000313" key="2">
    <source>
        <dbReference type="Proteomes" id="UP000076858"/>
    </source>
</evidence>
<name>A0A162D4T2_9CRUS</name>
<dbReference type="AlphaFoldDB" id="A0A162D4T2"/>
<reference evidence="1 2" key="1">
    <citation type="submission" date="2016-03" db="EMBL/GenBank/DDBJ databases">
        <title>EvidentialGene: Evidence-directed Construction of Genes on Genomes.</title>
        <authorList>
            <person name="Gilbert D.G."/>
            <person name="Choi J.-H."/>
            <person name="Mockaitis K."/>
            <person name="Colbourne J."/>
            <person name="Pfrender M."/>
        </authorList>
    </citation>
    <scope>NUCLEOTIDE SEQUENCE [LARGE SCALE GENOMIC DNA]</scope>
    <source>
        <strain evidence="1 2">Xinb3</strain>
        <tissue evidence="1">Complete organism</tissue>
    </source>
</reference>
<organism evidence="1 2">
    <name type="scientific">Daphnia magna</name>
    <dbReference type="NCBI Taxonomy" id="35525"/>
    <lineage>
        <taxon>Eukaryota</taxon>
        <taxon>Metazoa</taxon>
        <taxon>Ecdysozoa</taxon>
        <taxon>Arthropoda</taxon>
        <taxon>Crustacea</taxon>
        <taxon>Branchiopoda</taxon>
        <taxon>Diplostraca</taxon>
        <taxon>Cladocera</taxon>
        <taxon>Anomopoda</taxon>
        <taxon>Daphniidae</taxon>
        <taxon>Daphnia</taxon>
    </lineage>
</organism>
<gene>
    <name evidence="1" type="ORF">APZ42_029426</name>
</gene>
<accession>A0A162D4T2</accession>
<sequence>MTSTVILFTGLLLVMKLTSCVAYPARYYSPLSYHYDPDFDSVDYYNPYFARPAQSRSFEDDYYQQPYQVSQWPGLLYDQWFKTQGQRSQEIQMRHNADSIVSRQGEPIPGAYLVPAKVNGAFAGPLAVIPAHYGGTGAVTNSGSPGAQYLAIIDGPNWPFIGRPKGNRVAIKKSQVSDTDYVPSTDGPNWPYIGVNSANAESRSSSPMDYNEQEIDYESYFPIDYPVMYDPKDSYLYRNY</sequence>
<dbReference type="OrthoDB" id="6344482at2759"/>
<proteinExistence type="predicted"/>
<evidence type="ECO:0000313" key="1">
    <source>
        <dbReference type="EMBL" id="KZS06904.1"/>
    </source>
</evidence>
<protein>
    <submittedName>
        <fullName evidence="1">Uncharacterized protein</fullName>
    </submittedName>
</protein>
<keyword evidence="2" id="KW-1185">Reference proteome</keyword>
<dbReference type="EMBL" id="LRGB01002580">
    <property type="protein sequence ID" value="KZS06904.1"/>
    <property type="molecule type" value="Genomic_DNA"/>
</dbReference>